<dbReference type="OrthoDB" id="1932741at2759"/>
<feature type="region of interest" description="Disordered" evidence="1">
    <location>
        <begin position="204"/>
        <end position="247"/>
    </location>
</feature>
<feature type="region of interest" description="Disordered" evidence="1">
    <location>
        <begin position="1"/>
        <end position="126"/>
    </location>
</feature>
<sequence>MNVTSAASDNSGINEQQGSDNIPDDSFGSGLNDVVKGHAIVNDNSIDKQNNNESDPNVTELNANEGEANKEKANEASQSVPNASVASGLDNVNEGSQSCPNSSVSSGLGSTKPCSTYNHGSSSVSFADKLKNSSVKKVVKVSELRNNELKQVEQVVVEDDGFVQVNSKKGKGKQQGKKQIDGIRFQKPKPKMFYYRPVNKSNADIASTSKSNNPNDAVKGNNSVATSKGAQSDVNEGVKHTKQPTTVSQVQLSNSFDALQDEDSGEQVGKEESHVATSRLEGLCKKVFRNWEWTSNGHLCVKSSRIILGWNHEEVDLNVVNMDDQVIHTCIRFKVDKRELFCSFIYAHNRYIHRRPLWHNLCVHKHYVRNRPWCLLGDFNSALHLEDKLEGSSIIDIAMREFQECVNEIEVCDVNRSGLQFTWNQKPRGSDGTLKKIDRIMANLECTDGFVGAHAIFQPYRISDHSPAILTIPTAHKFQPRPFKFFNILVQKPRFKTLVKELWDVEVRGFHMYRVASKLKSLKKPLRKLLFDEGNIHDKAVYDLWKSGNFVNDNSNLESQNMGSQAAVDKDSNAQGTMNKHGSINQESSLLADAPILRSILKKAVRNVPGKDKTTSMSSVTTNVSRQQGDVDEVPLMGGIAAKVQNLDGKILGRDGNVLKQSRMVHFADQVEVLPTEQHKYEVAGNGMSSGVGKAALGTPTQVAQAATIQFFGKEPTKRDIVKSKRLRSGADVITPISTEVVRKTVKCLYLRLNNRVW</sequence>
<organism evidence="2 3">
    <name type="scientific">Artemisia annua</name>
    <name type="common">Sweet wormwood</name>
    <dbReference type="NCBI Taxonomy" id="35608"/>
    <lineage>
        <taxon>Eukaryota</taxon>
        <taxon>Viridiplantae</taxon>
        <taxon>Streptophyta</taxon>
        <taxon>Embryophyta</taxon>
        <taxon>Tracheophyta</taxon>
        <taxon>Spermatophyta</taxon>
        <taxon>Magnoliopsida</taxon>
        <taxon>eudicotyledons</taxon>
        <taxon>Gunneridae</taxon>
        <taxon>Pentapetalae</taxon>
        <taxon>asterids</taxon>
        <taxon>campanulids</taxon>
        <taxon>Asterales</taxon>
        <taxon>Asteraceae</taxon>
        <taxon>Asteroideae</taxon>
        <taxon>Anthemideae</taxon>
        <taxon>Artemisiinae</taxon>
        <taxon>Artemisia</taxon>
    </lineage>
</organism>
<dbReference type="Gene3D" id="3.60.10.10">
    <property type="entry name" value="Endonuclease/exonuclease/phosphatase"/>
    <property type="match status" value="1"/>
</dbReference>
<comment type="caution">
    <text evidence="2">The sequence shown here is derived from an EMBL/GenBank/DDBJ whole genome shotgun (WGS) entry which is preliminary data.</text>
</comment>
<accession>A0A2U1N0W7</accession>
<evidence type="ECO:0000313" key="3">
    <source>
        <dbReference type="Proteomes" id="UP000245207"/>
    </source>
</evidence>
<dbReference type="GO" id="GO:0003964">
    <property type="term" value="F:RNA-directed DNA polymerase activity"/>
    <property type="evidence" value="ECO:0007669"/>
    <property type="project" value="UniProtKB-KW"/>
</dbReference>
<dbReference type="SUPFAM" id="SSF56219">
    <property type="entry name" value="DNase I-like"/>
    <property type="match status" value="1"/>
</dbReference>
<evidence type="ECO:0000313" key="2">
    <source>
        <dbReference type="EMBL" id="PWA67161.1"/>
    </source>
</evidence>
<gene>
    <name evidence="2" type="ORF">CTI12_AA322730</name>
</gene>
<keyword evidence="2" id="KW-0548">Nucleotidyltransferase</keyword>
<protein>
    <submittedName>
        <fullName evidence="2">RNA-directed DNA polymerase, eukaryota, Reverse transcriptase zinc-binding domain protein</fullName>
    </submittedName>
</protein>
<evidence type="ECO:0000256" key="1">
    <source>
        <dbReference type="SAM" id="MobiDB-lite"/>
    </source>
</evidence>
<dbReference type="EMBL" id="PKPP01003887">
    <property type="protein sequence ID" value="PWA67161.1"/>
    <property type="molecule type" value="Genomic_DNA"/>
</dbReference>
<proteinExistence type="predicted"/>
<feature type="compositionally biased region" description="Polar residues" evidence="1">
    <location>
        <begin position="93"/>
        <end position="125"/>
    </location>
</feature>
<dbReference type="Proteomes" id="UP000245207">
    <property type="component" value="Unassembled WGS sequence"/>
</dbReference>
<dbReference type="PANTHER" id="PTHR33710">
    <property type="entry name" value="BNAC02G09200D PROTEIN"/>
    <property type="match status" value="1"/>
</dbReference>
<dbReference type="STRING" id="35608.A0A2U1N0W7"/>
<feature type="compositionally biased region" description="Polar residues" evidence="1">
    <location>
        <begin position="204"/>
        <end position="234"/>
    </location>
</feature>
<keyword evidence="2" id="KW-0808">Transferase</keyword>
<feature type="compositionally biased region" description="Polar residues" evidence="1">
    <location>
        <begin position="42"/>
        <end position="61"/>
    </location>
</feature>
<reference evidence="2 3" key="1">
    <citation type="journal article" date="2018" name="Mol. Plant">
        <title>The genome of Artemisia annua provides insight into the evolution of Asteraceae family and artemisinin biosynthesis.</title>
        <authorList>
            <person name="Shen Q."/>
            <person name="Zhang L."/>
            <person name="Liao Z."/>
            <person name="Wang S."/>
            <person name="Yan T."/>
            <person name="Shi P."/>
            <person name="Liu M."/>
            <person name="Fu X."/>
            <person name="Pan Q."/>
            <person name="Wang Y."/>
            <person name="Lv Z."/>
            <person name="Lu X."/>
            <person name="Zhang F."/>
            <person name="Jiang W."/>
            <person name="Ma Y."/>
            <person name="Chen M."/>
            <person name="Hao X."/>
            <person name="Li L."/>
            <person name="Tang Y."/>
            <person name="Lv G."/>
            <person name="Zhou Y."/>
            <person name="Sun X."/>
            <person name="Brodelius P.E."/>
            <person name="Rose J.K.C."/>
            <person name="Tang K."/>
        </authorList>
    </citation>
    <scope>NUCLEOTIDE SEQUENCE [LARGE SCALE GENOMIC DNA]</scope>
    <source>
        <strain evidence="3">cv. Huhao1</strain>
        <tissue evidence="2">Leaf</tissue>
    </source>
</reference>
<name>A0A2U1N0W7_ARTAN</name>
<dbReference type="AlphaFoldDB" id="A0A2U1N0W7"/>
<keyword evidence="3" id="KW-1185">Reference proteome</keyword>
<dbReference type="PANTHER" id="PTHR33710:SF71">
    <property type="entry name" value="ENDONUCLEASE_EXONUCLEASE_PHOSPHATASE DOMAIN-CONTAINING PROTEIN"/>
    <property type="match status" value="1"/>
</dbReference>
<feature type="compositionally biased region" description="Polar residues" evidence="1">
    <location>
        <begin position="1"/>
        <end position="20"/>
    </location>
</feature>
<keyword evidence="2" id="KW-0695">RNA-directed DNA polymerase</keyword>
<dbReference type="InterPro" id="IPR036691">
    <property type="entry name" value="Endo/exonu/phosph_ase_sf"/>
</dbReference>